<evidence type="ECO:0000313" key="3">
    <source>
        <dbReference type="EMBL" id="MBM7561741.1"/>
    </source>
</evidence>
<keyword evidence="2" id="KW-0472">Membrane</keyword>
<dbReference type="RefSeq" id="WP_204663536.1">
    <property type="nucleotide sequence ID" value="NZ_JAFBDT010000007.1"/>
</dbReference>
<evidence type="ECO:0000256" key="2">
    <source>
        <dbReference type="SAM" id="Phobius"/>
    </source>
</evidence>
<keyword evidence="1" id="KW-0175">Coiled coil</keyword>
<proteinExistence type="predicted"/>
<evidence type="ECO:0000256" key="1">
    <source>
        <dbReference type="SAM" id="Coils"/>
    </source>
</evidence>
<feature type="transmembrane region" description="Helical" evidence="2">
    <location>
        <begin position="36"/>
        <end position="58"/>
    </location>
</feature>
<comment type="caution">
    <text evidence="3">The sequence shown here is derived from an EMBL/GenBank/DDBJ whole genome shotgun (WGS) entry which is preliminary data.</text>
</comment>
<accession>A0ABS2MQQ2</accession>
<dbReference type="EMBL" id="JAFBDT010000007">
    <property type="protein sequence ID" value="MBM7561741.1"/>
    <property type="molecule type" value="Genomic_DNA"/>
</dbReference>
<evidence type="ECO:0000313" key="4">
    <source>
        <dbReference type="Proteomes" id="UP000767854"/>
    </source>
</evidence>
<gene>
    <name evidence="3" type="ORF">JOC49_001282</name>
</gene>
<reference evidence="3 4" key="1">
    <citation type="submission" date="2021-01" db="EMBL/GenBank/DDBJ databases">
        <title>Genomic Encyclopedia of Type Strains, Phase IV (KMG-IV): sequencing the most valuable type-strain genomes for metagenomic binning, comparative biology and taxonomic classification.</title>
        <authorList>
            <person name="Goeker M."/>
        </authorList>
    </citation>
    <scope>NUCLEOTIDE SEQUENCE [LARGE SCALE GENOMIC DNA]</scope>
    <source>
        <strain evidence="3 4">DSM 24436</strain>
    </source>
</reference>
<protein>
    <recommendedName>
        <fullName evidence="5">DUF697 domain-containing protein</fullName>
    </recommendedName>
</protein>
<dbReference type="Proteomes" id="UP000767854">
    <property type="component" value="Unassembled WGS sequence"/>
</dbReference>
<organism evidence="3 4">
    <name type="scientific">Fusibacter tunisiensis</name>
    <dbReference type="NCBI Taxonomy" id="1008308"/>
    <lineage>
        <taxon>Bacteria</taxon>
        <taxon>Bacillati</taxon>
        <taxon>Bacillota</taxon>
        <taxon>Clostridia</taxon>
        <taxon>Eubacteriales</taxon>
        <taxon>Eubacteriales Family XII. Incertae Sedis</taxon>
        <taxon>Fusibacter</taxon>
    </lineage>
</organism>
<keyword evidence="2" id="KW-0812">Transmembrane</keyword>
<keyword evidence="4" id="KW-1185">Reference proteome</keyword>
<sequence length="318" mass="36707">MKIIKTLLAFLTFYFVFLMGANIVRFARWVSFDYLWIEGGIYIFILGAGFYFLGIPIIKYRNRPSIPEITKALKGDLKALKKVRTALERELEYLLREEMNAAFENSRQEGINWITQYFENQIAGFDRIIRQFAFKLTATVMISPNSVIDGLTLIFGNARLLHTLSQRIKIRYSLNELWQMYFSIFSIASLSGVLEEFDDEIEDMVQEFIEEFSEIFEAQTGKTLGDSIPFLGVVVKTISPILQAAGNYAFIIYNGNRFKYRVLAGIAGDGVSEETLRKRARKDARKARFRYIEVMIRNLGKKSANGVKEKISFFKRKS</sequence>
<name>A0ABS2MQQ2_9FIRM</name>
<feature type="coiled-coil region" evidence="1">
    <location>
        <begin position="70"/>
        <end position="97"/>
    </location>
</feature>
<evidence type="ECO:0008006" key="5">
    <source>
        <dbReference type="Google" id="ProtNLM"/>
    </source>
</evidence>
<keyword evidence="2" id="KW-1133">Transmembrane helix</keyword>